<keyword evidence="3" id="KW-0949">S-adenosyl-L-methionine</keyword>
<dbReference type="GO" id="GO:0008168">
    <property type="term" value="F:methyltransferase activity"/>
    <property type="evidence" value="ECO:0007669"/>
    <property type="project" value="UniProtKB-KW"/>
</dbReference>
<keyword evidence="2" id="KW-0808">Transferase</keyword>
<organism evidence="4 5">
    <name type="scientific">Kingdonia uniflora</name>
    <dbReference type="NCBI Taxonomy" id="39325"/>
    <lineage>
        <taxon>Eukaryota</taxon>
        <taxon>Viridiplantae</taxon>
        <taxon>Streptophyta</taxon>
        <taxon>Embryophyta</taxon>
        <taxon>Tracheophyta</taxon>
        <taxon>Spermatophyta</taxon>
        <taxon>Magnoliopsida</taxon>
        <taxon>Ranunculales</taxon>
        <taxon>Circaeasteraceae</taxon>
        <taxon>Kingdonia</taxon>
    </lineage>
</organism>
<protein>
    <recommendedName>
        <fullName evidence="6">2-methoxy-6-polyprenyl-1,4-benzoquinol methylase, mitochondrial</fullName>
    </recommendedName>
</protein>
<evidence type="ECO:0000313" key="4">
    <source>
        <dbReference type="EMBL" id="KAF6163474.1"/>
    </source>
</evidence>
<dbReference type="Proteomes" id="UP000541444">
    <property type="component" value="Unassembled WGS sequence"/>
</dbReference>
<evidence type="ECO:0000256" key="2">
    <source>
        <dbReference type="ARBA" id="ARBA00022679"/>
    </source>
</evidence>
<dbReference type="SUPFAM" id="SSF53335">
    <property type="entry name" value="S-adenosyl-L-methionine-dependent methyltransferases"/>
    <property type="match status" value="1"/>
</dbReference>
<dbReference type="GO" id="GO:0032259">
    <property type="term" value="P:methylation"/>
    <property type="evidence" value="ECO:0007669"/>
    <property type="project" value="UniProtKB-KW"/>
</dbReference>
<dbReference type="AlphaFoldDB" id="A0A7J7N8V7"/>
<dbReference type="Gene3D" id="3.40.50.150">
    <property type="entry name" value="Vaccinia Virus protein VP39"/>
    <property type="match status" value="1"/>
</dbReference>
<feature type="non-terminal residue" evidence="4">
    <location>
        <position position="1"/>
    </location>
</feature>
<dbReference type="InterPro" id="IPR029063">
    <property type="entry name" value="SAM-dependent_MTases_sf"/>
</dbReference>
<keyword evidence="5" id="KW-1185">Reference proteome</keyword>
<dbReference type="PROSITE" id="PS51608">
    <property type="entry name" value="SAM_MT_UBIE"/>
    <property type="match status" value="1"/>
</dbReference>
<dbReference type="InterPro" id="IPR004033">
    <property type="entry name" value="UbiE/COQ5_MeTrFase"/>
</dbReference>
<dbReference type="PROSITE" id="PS01183">
    <property type="entry name" value="UBIE_1"/>
    <property type="match status" value="1"/>
</dbReference>
<dbReference type="InterPro" id="IPR023576">
    <property type="entry name" value="UbiE/COQ5_MeTrFase_CS"/>
</dbReference>
<name>A0A7J7N8V7_9MAGN</name>
<dbReference type="GO" id="GO:0042181">
    <property type="term" value="P:ketone biosynthetic process"/>
    <property type="evidence" value="ECO:0007669"/>
    <property type="project" value="UniProtKB-ARBA"/>
</dbReference>
<gene>
    <name evidence="4" type="ORF">GIB67_029323</name>
</gene>
<evidence type="ECO:0000313" key="5">
    <source>
        <dbReference type="Proteomes" id="UP000541444"/>
    </source>
</evidence>
<keyword evidence="1" id="KW-0489">Methyltransferase</keyword>
<dbReference type="OrthoDB" id="6329284at2759"/>
<evidence type="ECO:0008006" key="6">
    <source>
        <dbReference type="Google" id="ProtNLM"/>
    </source>
</evidence>
<evidence type="ECO:0000256" key="1">
    <source>
        <dbReference type="ARBA" id="ARBA00022603"/>
    </source>
</evidence>
<evidence type="ECO:0000256" key="3">
    <source>
        <dbReference type="ARBA" id="ARBA00022691"/>
    </source>
</evidence>
<dbReference type="EMBL" id="JACGCM010000981">
    <property type="protein sequence ID" value="KAF6163474.1"/>
    <property type="molecule type" value="Genomic_DNA"/>
</dbReference>
<proteinExistence type="predicted"/>
<reference evidence="4 5" key="1">
    <citation type="journal article" date="2020" name="IScience">
        <title>Genome Sequencing of the Endangered Kingdonia uniflora (Circaeasteraceae, Ranunculales) Reveals Potential Mechanisms of Evolutionary Specialization.</title>
        <authorList>
            <person name="Sun Y."/>
            <person name="Deng T."/>
            <person name="Zhang A."/>
            <person name="Moore M.J."/>
            <person name="Landis J.B."/>
            <person name="Lin N."/>
            <person name="Zhang H."/>
            <person name="Zhang X."/>
            <person name="Huang J."/>
            <person name="Zhang X."/>
            <person name="Sun H."/>
            <person name="Wang H."/>
        </authorList>
    </citation>
    <scope>NUCLEOTIDE SEQUENCE [LARGE SCALE GENOMIC DNA]</scope>
    <source>
        <strain evidence="4">TB1705</strain>
        <tissue evidence="4">Leaf</tissue>
    </source>
</reference>
<dbReference type="Pfam" id="PF01209">
    <property type="entry name" value="Ubie_methyltran"/>
    <property type="match status" value="1"/>
</dbReference>
<sequence>GLKKYTKKKKNKMVGNVFSNIASNYDLMNDLMSAGLHRLWKHRLVAKLHPFPGMKHLDVAGETGDVAFKILENVNSISYRALQHGLEDDLQGETEIYICDINPNVLSIGKKRAMERNANY</sequence>
<comment type="caution">
    <text evidence="4">The sequence shown here is derived from an EMBL/GenBank/DDBJ whole genome shotgun (WGS) entry which is preliminary data.</text>
</comment>
<accession>A0A7J7N8V7</accession>